<protein>
    <submittedName>
        <fullName evidence="1">Uncharacterized protein</fullName>
    </submittedName>
</protein>
<proteinExistence type="predicted"/>
<name>A0A2P2QCZ7_RHIMU</name>
<evidence type="ECO:0000313" key="1">
    <source>
        <dbReference type="EMBL" id="MBX64804.1"/>
    </source>
</evidence>
<dbReference type="AlphaFoldDB" id="A0A2P2QCZ7"/>
<reference evidence="1" key="1">
    <citation type="submission" date="2018-02" db="EMBL/GenBank/DDBJ databases">
        <title>Rhizophora mucronata_Transcriptome.</title>
        <authorList>
            <person name="Meera S.P."/>
            <person name="Sreeshan A."/>
            <person name="Augustine A."/>
        </authorList>
    </citation>
    <scope>NUCLEOTIDE SEQUENCE</scope>
    <source>
        <tissue evidence="1">Leaf</tissue>
    </source>
</reference>
<accession>A0A2P2QCZ7</accession>
<organism evidence="1">
    <name type="scientific">Rhizophora mucronata</name>
    <name type="common">Asiatic mangrove</name>
    <dbReference type="NCBI Taxonomy" id="61149"/>
    <lineage>
        <taxon>Eukaryota</taxon>
        <taxon>Viridiplantae</taxon>
        <taxon>Streptophyta</taxon>
        <taxon>Embryophyta</taxon>
        <taxon>Tracheophyta</taxon>
        <taxon>Spermatophyta</taxon>
        <taxon>Magnoliopsida</taxon>
        <taxon>eudicotyledons</taxon>
        <taxon>Gunneridae</taxon>
        <taxon>Pentapetalae</taxon>
        <taxon>rosids</taxon>
        <taxon>fabids</taxon>
        <taxon>Malpighiales</taxon>
        <taxon>Rhizophoraceae</taxon>
        <taxon>Rhizophora</taxon>
    </lineage>
</organism>
<sequence length="19" mass="2333">MLVSFYGFCMEVNLWHLDQ</sequence>
<dbReference type="EMBL" id="GGEC01084320">
    <property type="protein sequence ID" value="MBX64804.1"/>
    <property type="molecule type" value="Transcribed_RNA"/>
</dbReference>